<dbReference type="PANTHER" id="PTHR12913">
    <property type="entry name" value="UNR PROTEIN N-RAS UPSTREAM GENE PROTEIN"/>
    <property type="match status" value="1"/>
</dbReference>
<dbReference type="InterPro" id="IPR012340">
    <property type="entry name" value="NA-bd_OB-fold"/>
</dbReference>
<dbReference type="GO" id="GO:0005737">
    <property type="term" value="C:cytoplasm"/>
    <property type="evidence" value="ECO:0007669"/>
    <property type="project" value="UniProtKB-SubCell"/>
</dbReference>
<dbReference type="SUPFAM" id="SSF50249">
    <property type="entry name" value="Nucleic acid-binding proteins"/>
    <property type="match status" value="5"/>
</dbReference>
<dbReference type="SMART" id="SM00357">
    <property type="entry name" value="CSP"/>
    <property type="match status" value="5"/>
</dbReference>
<dbReference type="Ensembl" id="ENSTRUT00000019986.3">
    <property type="protein sequence ID" value="ENSTRUP00000019905.3"/>
    <property type="gene ID" value="ENSTRUG00000007996.3"/>
</dbReference>
<comment type="similarity">
    <text evidence="5">Belongs to the UNR family.</text>
</comment>
<dbReference type="FunFam" id="2.40.50.140:FF:000088">
    <property type="entry name" value="cold shock domain-containing protein E1 isoform X1"/>
    <property type="match status" value="1"/>
</dbReference>
<reference evidence="8" key="3">
    <citation type="submission" date="2025-09" db="UniProtKB">
        <authorList>
            <consortium name="Ensembl"/>
        </authorList>
    </citation>
    <scope>IDENTIFICATION</scope>
</reference>
<dbReference type="InterPro" id="IPR056400">
    <property type="entry name" value="CSDE1"/>
</dbReference>
<dbReference type="GO" id="GO:1905172">
    <property type="term" value="F:RISC complex binding"/>
    <property type="evidence" value="ECO:0007669"/>
    <property type="project" value="UniProtKB-ARBA"/>
</dbReference>
<sequence length="744" mass="83154">MSFDPSMLHNNGHTAYANGTGPGIRETGVVEKLLTSYGFIQCSERQARLFFHCSQYNGNLQELKIGDDVEFEVAPDRRTGKPIAVKLLKIKPEMLTEERISGQEVFYLTYTSDDVEGNMRVDMGDKVSFYIETNKLTGAVSARNIQLVKKKQLRCQGVVCATKEAFGFIERADVVKEIFFHYSEFKGDLEALQAGDDVEFTIKDRNGKEVATDVRLLPQGTVIFEDISIEQFEGTVVKVIPKVPTKNQNDPLPGRISARIGFTEKELPFGEKDTKSKVTLLEGDHIQFNISTDRRDKLERATNIDILPDTFNFTKETREMGVIAAIRDGFGFIKCVDRDARMFFHFSEVLEETQLHISDEVEFTVVPDMLSAQRNHAVRIKKLPKGTVSFHTQSEQRFVGVVEKDTVATKNSSPNKNKEKEPDEGVIVYDDCGLKVSVPYHTKDLEAGIHLQAGDKVEFSISEVKRTGLQSAVSVRLLNRTVSKKVYGFVATLKDNFGFIETANHDQEIFFHYSEMCGDLDSLELGDTVEYSPSKGKGNKISAEKVTKVAPVNPLGEDIDATVMTGKVIRPLRSVDPSQSEYQGLIEVIEEGASKCQKIPFGIMSMANKADCLQKGEPVKFQLCTVAQTGQKMACIVVPQRRALVECVKDQFGFITYETGDEVEFTVVLNQRTGKFSACNVRRISEAPKPVVTPRPERLVKRLKSVTLDDANAPRLIVLRQPRGPDSTKGFGLERKVRQPGIID</sequence>
<dbReference type="STRING" id="31033.ENSTRUP00000080673"/>
<dbReference type="PROSITE" id="PS51857">
    <property type="entry name" value="CSD_2"/>
    <property type="match status" value="4"/>
</dbReference>
<feature type="domain" description="SUZ-C" evidence="7">
    <location>
        <begin position="694"/>
        <end position="735"/>
    </location>
</feature>
<keyword evidence="2" id="KW-0963">Cytoplasm</keyword>
<evidence type="ECO:0000256" key="2">
    <source>
        <dbReference type="ARBA" id="ARBA00022490"/>
    </source>
</evidence>
<dbReference type="PROSITE" id="PS00352">
    <property type="entry name" value="CSD_1"/>
    <property type="match status" value="4"/>
</dbReference>
<feature type="domain" description="CSD" evidence="6">
    <location>
        <begin position="154"/>
        <end position="216"/>
    </location>
</feature>
<proteinExistence type="inferred from homology"/>
<comment type="subcellular location">
    <subcellularLocation>
        <location evidence="1">Cytoplasm</location>
    </subcellularLocation>
</comment>
<evidence type="ECO:0000256" key="1">
    <source>
        <dbReference type="ARBA" id="ARBA00004496"/>
    </source>
</evidence>
<reference evidence="8" key="2">
    <citation type="submission" date="2025-08" db="UniProtKB">
        <authorList>
            <consortium name="Ensembl"/>
        </authorList>
    </citation>
    <scope>IDENTIFICATION</scope>
</reference>
<dbReference type="InterPro" id="IPR011129">
    <property type="entry name" value="CSD"/>
</dbReference>
<feature type="domain" description="CSD" evidence="6">
    <location>
        <begin position="318"/>
        <end position="382"/>
    </location>
</feature>
<evidence type="ECO:0000313" key="9">
    <source>
        <dbReference type="Proteomes" id="UP000005226"/>
    </source>
</evidence>
<accession>H2T5G6</accession>
<dbReference type="FunFam" id="2.40.50.140:FF:000094">
    <property type="entry name" value="cold shock domain-containing protein E1 isoform X1"/>
    <property type="match status" value="1"/>
</dbReference>
<gene>
    <name evidence="8" type="primary">csde1</name>
</gene>
<dbReference type="InterPro" id="IPR019844">
    <property type="entry name" value="CSD_CS"/>
</dbReference>
<feature type="domain" description="CSD" evidence="6">
    <location>
        <begin position="485"/>
        <end position="548"/>
    </location>
</feature>
<dbReference type="Pfam" id="PF12901">
    <property type="entry name" value="SUZ-C"/>
    <property type="match status" value="1"/>
</dbReference>
<evidence type="ECO:0000259" key="7">
    <source>
        <dbReference type="PROSITE" id="PS51938"/>
    </source>
</evidence>
<dbReference type="Gene3D" id="2.40.50.140">
    <property type="entry name" value="Nucleic acid-binding proteins"/>
    <property type="match status" value="6"/>
</dbReference>
<dbReference type="InterPro" id="IPR024642">
    <property type="entry name" value="SUZ-C"/>
</dbReference>
<dbReference type="Pfam" id="PF23456">
    <property type="entry name" value="CSDE1"/>
    <property type="match status" value="4"/>
</dbReference>
<dbReference type="AlphaFoldDB" id="H2T5G6"/>
<evidence type="ECO:0000256" key="4">
    <source>
        <dbReference type="ARBA" id="ARBA00022884"/>
    </source>
</evidence>
<reference evidence="8 9" key="1">
    <citation type="journal article" date="2011" name="Genome Biol. Evol.">
        <title>Integration of the genetic map and genome assembly of fugu facilitates insights into distinct features of genome evolution in teleosts and mammals.</title>
        <authorList>
            <person name="Kai W."/>
            <person name="Kikuchi K."/>
            <person name="Tohari S."/>
            <person name="Chew A.K."/>
            <person name="Tay A."/>
            <person name="Fujiwara A."/>
            <person name="Hosoya S."/>
            <person name="Suetake H."/>
            <person name="Naruse K."/>
            <person name="Brenner S."/>
            <person name="Suzuki Y."/>
            <person name="Venkatesh B."/>
        </authorList>
    </citation>
    <scope>NUCLEOTIDE SEQUENCE [LARGE SCALE GENOMIC DNA]</scope>
</reference>
<dbReference type="Pfam" id="PF00313">
    <property type="entry name" value="CSD"/>
    <property type="match status" value="4"/>
</dbReference>
<dbReference type="CDD" id="cd04458">
    <property type="entry name" value="CSP_CDS"/>
    <property type="match status" value="2"/>
</dbReference>
<feature type="domain" description="CSD" evidence="6">
    <location>
        <begin position="25"/>
        <end position="89"/>
    </location>
</feature>
<organism evidence="8 9">
    <name type="scientific">Takifugu rubripes</name>
    <name type="common">Japanese pufferfish</name>
    <name type="synonym">Fugu rubripes</name>
    <dbReference type="NCBI Taxonomy" id="31033"/>
    <lineage>
        <taxon>Eukaryota</taxon>
        <taxon>Metazoa</taxon>
        <taxon>Chordata</taxon>
        <taxon>Craniata</taxon>
        <taxon>Vertebrata</taxon>
        <taxon>Euteleostomi</taxon>
        <taxon>Actinopterygii</taxon>
        <taxon>Neopterygii</taxon>
        <taxon>Teleostei</taxon>
        <taxon>Neoteleostei</taxon>
        <taxon>Acanthomorphata</taxon>
        <taxon>Eupercaria</taxon>
        <taxon>Tetraodontiformes</taxon>
        <taxon>Tetradontoidea</taxon>
        <taxon>Tetraodontidae</taxon>
        <taxon>Takifugu</taxon>
    </lineage>
</organism>
<dbReference type="FunFam" id="2.40.50.140:FF:000055">
    <property type="entry name" value="Cold shock domain containing E1, RNA-binding"/>
    <property type="match status" value="1"/>
</dbReference>
<evidence type="ECO:0000256" key="5">
    <source>
        <dbReference type="ARBA" id="ARBA00044751"/>
    </source>
</evidence>
<dbReference type="Proteomes" id="UP000005226">
    <property type="component" value="Chromosome 3"/>
</dbReference>
<evidence type="ECO:0000259" key="6">
    <source>
        <dbReference type="PROSITE" id="PS51857"/>
    </source>
</evidence>
<dbReference type="GeneTree" id="ENSGT00390000016950"/>
<dbReference type="PROSITE" id="PS51938">
    <property type="entry name" value="SUZ_C"/>
    <property type="match status" value="1"/>
</dbReference>
<keyword evidence="3" id="KW-0677">Repeat</keyword>
<dbReference type="PANTHER" id="PTHR12913:SF2">
    <property type="entry name" value="COLD SHOCK DOMAIN-CONTAINING PROTEIN E1 ISOFORM X1"/>
    <property type="match status" value="1"/>
</dbReference>
<evidence type="ECO:0000256" key="3">
    <source>
        <dbReference type="ARBA" id="ARBA00022737"/>
    </source>
</evidence>
<evidence type="ECO:0000313" key="8">
    <source>
        <dbReference type="Ensembl" id="ENSTRUP00000019905.3"/>
    </source>
</evidence>
<name>H2T5G6_TAKRU</name>
<dbReference type="InterPro" id="IPR002059">
    <property type="entry name" value="CSP_DNA-bd"/>
</dbReference>
<protein>
    <submittedName>
        <fullName evidence="8">Cold shock domain containing E1, RNA-binding</fullName>
    </submittedName>
</protein>
<keyword evidence="4" id="KW-0694">RNA-binding</keyword>
<dbReference type="GO" id="GO:0003723">
    <property type="term" value="F:RNA binding"/>
    <property type="evidence" value="ECO:0007669"/>
    <property type="project" value="UniProtKB-KW"/>
</dbReference>
<keyword evidence="9" id="KW-1185">Reference proteome</keyword>